<dbReference type="Gene3D" id="3.90.550.10">
    <property type="entry name" value="Spore Coat Polysaccharide Biosynthesis Protein SpsA, Chain A"/>
    <property type="match status" value="1"/>
</dbReference>
<dbReference type="InterPro" id="IPR001173">
    <property type="entry name" value="Glyco_trans_2-like"/>
</dbReference>
<evidence type="ECO:0000259" key="6">
    <source>
        <dbReference type="Pfam" id="PF00535"/>
    </source>
</evidence>
<dbReference type="InterPro" id="IPR029044">
    <property type="entry name" value="Nucleotide-diphossugar_trans"/>
</dbReference>
<dbReference type="RefSeq" id="WP_316974482.1">
    <property type="nucleotide sequence ID" value="NZ_JAWIIJ010000010.1"/>
</dbReference>
<dbReference type="Proteomes" id="UP001269819">
    <property type="component" value="Unassembled WGS sequence"/>
</dbReference>
<dbReference type="SUPFAM" id="SSF53448">
    <property type="entry name" value="Nucleotide-diphospho-sugar transferases"/>
    <property type="match status" value="1"/>
</dbReference>
<keyword evidence="3" id="KW-0328">Glycosyltransferase</keyword>
<dbReference type="InterPro" id="IPR026461">
    <property type="entry name" value="Trfase_2_rSAM/seldom_assoc"/>
</dbReference>
<evidence type="ECO:0000256" key="2">
    <source>
        <dbReference type="ARBA" id="ARBA00022475"/>
    </source>
</evidence>
<keyword evidence="4" id="KW-0808">Transferase</keyword>
<accession>A0ABU3W0J7</accession>
<comment type="caution">
    <text evidence="7">The sequence shown here is derived from an EMBL/GenBank/DDBJ whole genome shotgun (WGS) entry which is preliminary data.</text>
</comment>
<evidence type="ECO:0000256" key="5">
    <source>
        <dbReference type="ARBA" id="ARBA00023136"/>
    </source>
</evidence>
<dbReference type="EMBL" id="JAWIIJ010000010">
    <property type="protein sequence ID" value="MDV2080021.1"/>
    <property type="molecule type" value="Genomic_DNA"/>
</dbReference>
<dbReference type="Pfam" id="PF00535">
    <property type="entry name" value="Glycos_transf_2"/>
    <property type="match status" value="1"/>
</dbReference>
<keyword evidence="2" id="KW-1003">Cell membrane</keyword>
<evidence type="ECO:0000256" key="1">
    <source>
        <dbReference type="ARBA" id="ARBA00004236"/>
    </source>
</evidence>
<organism evidence="7 8">
    <name type="scientific">Marinobacter xestospongiae</name>
    <dbReference type="NCBI Taxonomy" id="994319"/>
    <lineage>
        <taxon>Bacteria</taxon>
        <taxon>Pseudomonadati</taxon>
        <taxon>Pseudomonadota</taxon>
        <taxon>Gammaproteobacteria</taxon>
        <taxon>Pseudomonadales</taxon>
        <taxon>Marinobacteraceae</taxon>
        <taxon>Marinobacter</taxon>
    </lineage>
</organism>
<protein>
    <submittedName>
        <fullName evidence="7">TIGR04283 family arsenosugar biosynthesis glycosyltransferase</fullName>
    </submittedName>
</protein>
<dbReference type="CDD" id="cd02522">
    <property type="entry name" value="GT_2_like_a"/>
    <property type="match status" value="1"/>
</dbReference>
<proteinExistence type="predicted"/>
<gene>
    <name evidence="7" type="ORF">RYS15_15155</name>
</gene>
<evidence type="ECO:0000313" key="7">
    <source>
        <dbReference type="EMBL" id="MDV2080021.1"/>
    </source>
</evidence>
<dbReference type="NCBIfam" id="TIGR04283">
    <property type="entry name" value="glyco_like_mftF"/>
    <property type="match status" value="1"/>
</dbReference>
<feature type="domain" description="Glycosyltransferase 2-like" evidence="6">
    <location>
        <begin position="8"/>
        <end position="126"/>
    </location>
</feature>
<reference evidence="7 8" key="1">
    <citation type="submission" date="2023-10" db="EMBL/GenBank/DDBJ databases">
        <title>Characteristics and mechanism of a salt-tolerant marine origin heterotrophic nitrifying- aerobic denitrifying bacteria Marinobacter xestospongiae HN1.</title>
        <authorList>
            <person name="Qi R."/>
        </authorList>
    </citation>
    <scope>NUCLEOTIDE SEQUENCE [LARGE SCALE GENOMIC DNA]</scope>
    <source>
        <strain evidence="7 8">HN1</strain>
    </source>
</reference>
<evidence type="ECO:0000313" key="8">
    <source>
        <dbReference type="Proteomes" id="UP001269819"/>
    </source>
</evidence>
<name>A0ABU3W0J7_9GAMM</name>
<keyword evidence="5" id="KW-0472">Membrane</keyword>
<dbReference type="PANTHER" id="PTHR43646">
    <property type="entry name" value="GLYCOSYLTRANSFERASE"/>
    <property type="match status" value="1"/>
</dbReference>
<sequence>MSQRCKVSVVMPVWREAAGIEATLRLLQPLRAEGHELIVVDGGSDDDTAALAQPWCDRLLIAEPGRARQMNAGAKAASGEVLLFLHADTCLPDGALTRAAAVAAGQQVWGRFDVRLSGQRALFRVIALLMNLRSRLTAIATGDQALFVRRSVFEALGGYAEIPLMEDVELSRRLRLVSRPRCVRPPVITDSRRWEQQGAWRTILLMWRLRWRYWRGESPESLARAYRSDVRH</sequence>
<evidence type="ECO:0000256" key="3">
    <source>
        <dbReference type="ARBA" id="ARBA00022676"/>
    </source>
</evidence>
<dbReference type="PANTHER" id="PTHR43646:SF2">
    <property type="entry name" value="GLYCOSYLTRANSFERASE 2-LIKE DOMAIN-CONTAINING PROTEIN"/>
    <property type="match status" value="1"/>
</dbReference>
<keyword evidence="8" id="KW-1185">Reference proteome</keyword>
<comment type="subcellular location">
    <subcellularLocation>
        <location evidence="1">Cell membrane</location>
    </subcellularLocation>
</comment>
<evidence type="ECO:0000256" key="4">
    <source>
        <dbReference type="ARBA" id="ARBA00022679"/>
    </source>
</evidence>